<dbReference type="InterPro" id="IPR036188">
    <property type="entry name" value="FAD/NAD-bd_sf"/>
</dbReference>
<organism evidence="1 2">
    <name type="scientific">Antricoccus suffuscus</name>
    <dbReference type="NCBI Taxonomy" id="1629062"/>
    <lineage>
        <taxon>Bacteria</taxon>
        <taxon>Bacillati</taxon>
        <taxon>Actinomycetota</taxon>
        <taxon>Actinomycetes</taxon>
        <taxon>Geodermatophilales</taxon>
        <taxon>Antricoccaceae</taxon>
        <taxon>Antricoccus</taxon>
    </lineage>
</organism>
<dbReference type="AlphaFoldDB" id="A0A2T0ZVZ8"/>
<accession>A0A2T0ZVZ8</accession>
<dbReference type="PANTHER" id="PTHR10668">
    <property type="entry name" value="PHYTOENE DEHYDROGENASE"/>
    <property type="match status" value="1"/>
</dbReference>
<dbReference type="Pfam" id="PF13450">
    <property type="entry name" value="NAD_binding_8"/>
    <property type="match status" value="1"/>
</dbReference>
<sequence>MTNAVVVGSGPNGLTAAIALAEHGIDVRILESRPTIGGGARSSENTIPGLIHDDCSAFHPTGAGSPVMQSMGLDEFGLEWCWPEIDLAHPLDHGRAGILWRDVDRTAQRLGPDGPSWRRLFGALGRDFDDLAEDIFRPIVHIPAHPLKLARFGARSLLPASLFVRRWKTPEARALFGGVAAHAFNPLTTPLSSSVGLLLTAAAHAYGWPVAKGGTGAITQAMAKKLTTLGGTIETGVTVRDIAELDNPDIVMLDTAPDAAIRILGDRLPAHVRHAYSRFRYGPAAFKVDFAIEGDVPWTNELVRRAGTVHVAGEFAEVADAEAKIARHVMPAQPFVLIGQQYLADPSRSVGDINPLWAYAHVPHGYAGDATEAIIAQVERFAPGFRNRIRHTFVRSTADLEAYNANYVGGDISAGRNDALQILMRPRIAPNPYATGVPGVFLCSSASPPGGGVHGMCGANAALAALG</sequence>
<evidence type="ECO:0000313" key="1">
    <source>
        <dbReference type="EMBL" id="PRZ40531.1"/>
    </source>
</evidence>
<dbReference type="EMBL" id="PVUE01000016">
    <property type="protein sequence ID" value="PRZ40531.1"/>
    <property type="molecule type" value="Genomic_DNA"/>
</dbReference>
<protein>
    <submittedName>
        <fullName evidence="1">Phytoene dehydrogenase-like protein</fullName>
    </submittedName>
</protein>
<dbReference type="SUPFAM" id="SSF51905">
    <property type="entry name" value="FAD/NAD(P)-binding domain"/>
    <property type="match status" value="1"/>
</dbReference>
<dbReference type="Gene3D" id="3.50.50.60">
    <property type="entry name" value="FAD/NAD(P)-binding domain"/>
    <property type="match status" value="1"/>
</dbReference>
<gene>
    <name evidence="1" type="ORF">CLV47_11664</name>
</gene>
<dbReference type="Proteomes" id="UP000237752">
    <property type="component" value="Unassembled WGS sequence"/>
</dbReference>
<proteinExistence type="predicted"/>
<dbReference type="OrthoDB" id="833207at2"/>
<dbReference type="PANTHER" id="PTHR10668:SF105">
    <property type="entry name" value="DEHYDROGENASE-RELATED"/>
    <property type="match status" value="1"/>
</dbReference>
<reference evidence="1 2" key="1">
    <citation type="submission" date="2018-03" db="EMBL/GenBank/DDBJ databases">
        <title>Genomic Encyclopedia of Archaeal and Bacterial Type Strains, Phase II (KMG-II): from individual species to whole genera.</title>
        <authorList>
            <person name="Goeker M."/>
        </authorList>
    </citation>
    <scope>NUCLEOTIDE SEQUENCE [LARGE SCALE GENOMIC DNA]</scope>
    <source>
        <strain evidence="1 2">DSM 100065</strain>
    </source>
</reference>
<comment type="caution">
    <text evidence="1">The sequence shown here is derived from an EMBL/GenBank/DDBJ whole genome shotgun (WGS) entry which is preliminary data.</text>
</comment>
<dbReference type="PRINTS" id="PR00411">
    <property type="entry name" value="PNDRDTASEI"/>
</dbReference>
<name>A0A2T0ZVZ8_9ACTN</name>
<keyword evidence="2" id="KW-1185">Reference proteome</keyword>
<dbReference type="RefSeq" id="WP_106350163.1">
    <property type="nucleotide sequence ID" value="NZ_PVUE01000016.1"/>
</dbReference>
<evidence type="ECO:0000313" key="2">
    <source>
        <dbReference type="Proteomes" id="UP000237752"/>
    </source>
</evidence>